<dbReference type="AlphaFoldDB" id="A0A0E9SZ58"/>
<protein>
    <submittedName>
        <fullName evidence="1">Uncharacterized protein</fullName>
    </submittedName>
</protein>
<organism evidence="1">
    <name type="scientific">Anguilla anguilla</name>
    <name type="common">European freshwater eel</name>
    <name type="synonym">Muraena anguilla</name>
    <dbReference type="NCBI Taxonomy" id="7936"/>
    <lineage>
        <taxon>Eukaryota</taxon>
        <taxon>Metazoa</taxon>
        <taxon>Chordata</taxon>
        <taxon>Craniata</taxon>
        <taxon>Vertebrata</taxon>
        <taxon>Euteleostomi</taxon>
        <taxon>Actinopterygii</taxon>
        <taxon>Neopterygii</taxon>
        <taxon>Teleostei</taxon>
        <taxon>Anguilliformes</taxon>
        <taxon>Anguillidae</taxon>
        <taxon>Anguilla</taxon>
    </lineage>
</organism>
<accession>A0A0E9SZ58</accession>
<evidence type="ECO:0000313" key="1">
    <source>
        <dbReference type="EMBL" id="JAH45773.1"/>
    </source>
</evidence>
<proteinExistence type="predicted"/>
<name>A0A0E9SZ58_ANGAN</name>
<sequence length="37" mass="4379">MTKHLSKVNTSQKQGFSVPNQIYSKFMRVKLWTYTSN</sequence>
<reference evidence="1" key="1">
    <citation type="submission" date="2014-11" db="EMBL/GenBank/DDBJ databases">
        <authorList>
            <person name="Amaro Gonzalez C."/>
        </authorList>
    </citation>
    <scope>NUCLEOTIDE SEQUENCE</scope>
</reference>
<reference evidence="1" key="2">
    <citation type="journal article" date="2015" name="Fish Shellfish Immunol.">
        <title>Early steps in the European eel (Anguilla anguilla)-Vibrio vulnificus interaction in the gills: Role of the RtxA13 toxin.</title>
        <authorList>
            <person name="Callol A."/>
            <person name="Pajuelo D."/>
            <person name="Ebbesson L."/>
            <person name="Teles M."/>
            <person name="MacKenzie S."/>
            <person name="Amaro C."/>
        </authorList>
    </citation>
    <scope>NUCLEOTIDE SEQUENCE</scope>
</reference>
<dbReference type="EMBL" id="GBXM01062804">
    <property type="protein sequence ID" value="JAH45773.1"/>
    <property type="molecule type" value="Transcribed_RNA"/>
</dbReference>